<dbReference type="InterPro" id="IPR018719">
    <property type="entry name" value="DUF2243_membrane"/>
</dbReference>
<dbReference type="AlphaFoldDB" id="S9Q9Q1"/>
<keyword evidence="3" id="KW-1185">Reference proteome</keyword>
<protein>
    <submittedName>
        <fullName evidence="2">Uncharacterized protein</fullName>
    </submittedName>
</protein>
<evidence type="ECO:0000313" key="3">
    <source>
        <dbReference type="Proteomes" id="UP000011682"/>
    </source>
</evidence>
<dbReference type="Proteomes" id="UP000011682">
    <property type="component" value="Unassembled WGS sequence"/>
</dbReference>
<comment type="caution">
    <text evidence="2">The sequence shown here is derived from an EMBL/GenBank/DDBJ whole genome shotgun (WGS) entry which is preliminary data.</text>
</comment>
<organism evidence="2 3">
    <name type="scientific">Cystobacter fuscus (strain ATCC 25194 / DSM 2262 / NBRC 100088 / M29)</name>
    <dbReference type="NCBI Taxonomy" id="1242864"/>
    <lineage>
        <taxon>Bacteria</taxon>
        <taxon>Pseudomonadati</taxon>
        <taxon>Myxococcota</taxon>
        <taxon>Myxococcia</taxon>
        <taxon>Myxococcales</taxon>
        <taxon>Cystobacterineae</taxon>
        <taxon>Archangiaceae</taxon>
        <taxon>Cystobacter</taxon>
    </lineage>
</organism>
<proteinExistence type="predicted"/>
<evidence type="ECO:0000256" key="1">
    <source>
        <dbReference type="SAM" id="Phobius"/>
    </source>
</evidence>
<gene>
    <name evidence="2" type="ORF">D187_004348</name>
</gene>
<dbReference type="Pfam" id="PF10002">
    <property type="entry name" value="DUF2243"/>
    <property type="match status" value="1"/>
</dbReference>
<dbReference type="EMBL" id="ANAH02000027">
    <property type="protein sequence ID" value="EPX58059.1"/>
    <property type="molecule type" value="Genomic_DNA"/>
</dbReference>
<keyword evidence="1" id="KW-1133">Transmembrane helix</keyword>
<accession>S9Q9Q1</accession>
<sequence>MVEGLIDHQLLGIHHVHPGEGQLAWDIGFLLFGALLIVGAARSGARAVRIRCREASSRPCFEARKALARILAVEARTGREVGSRG</sequence>
<feature type="transmembrane region" description="Helical" evidence="1">
    <location>
        <begin position="23"/>
        <end position="41"/>
    </location>
</feature>
<dbReference type="RefSeq" id="WP_002624752.1">
    <property type="nucleotide sequence ID" value="NZ_ANAH02000027.1"/>
</dbReference>
<evidence type="ECO:0000313" key="2">
    <source>
        <dbReference type="EMBL" id="EPX58059.1"/>
    </source>
</evidence>
<reference evidence="2" key="1">
    <citation type="submission" date="2013-05" db="EMBL/GenBank/DDBJ databases">
        <title>Genome assembly of Cystobacter fuscus DSM 2262.</title>
        <authorList>
            <person name="Sharma G."/>
            <person name="Khatri I."/>
            <person name="Kaur C."/>
            <person name="Mayilraj S."/>
            <person name="Subramanian S."/>
        </authorList>
    </citation>
    <scope>NUCLEOTIDE SEQUENCE [LARGE SCALE GENOMIC DNA]</scope>
    <source>
        <strain evidence="2">DSM 2262</strain>
    </source>
</reference>
<dbReference type="eggNOG" id="COG4329">
    <property type="taxonomic scope" value="Bacteria"/>
</dbReference>
<keyword evidence="1" id="KW-0812">Transmembrane</keyword>
<keyword evidence="1" id="KW-0472">Membrane</keyword>
<name>S9Q9Q1_CYSF2</name>